<gene>
    <name evidence="1" type="ORF">BJ138DRAFT_979679</name>
</gene>
<dbReference type="Proteomes" id="UP000790377">
    <property type="component" value="Unassembled WGS sequence"/>
</dbReference>
<feature type="non-terminal residue" evidence="1">
    <location>
        <position position="1"/>
    </location>
</feature>
<reference evidence="1" key="1">
    <citation type="journal article" date="2021" name="New Phytol.">
        <title>Evolutionary innovations through gain and loss of genes in the ectomycorrhizal Boletales.</title>
        <authorList>
            <person name="Wu G."/>
            <person name="Miyauchi S."/>
            <person name="Morin E."/>
            <person name="Kuo A."/>
            <person name="Drula E."/>
            <person name="Varga T."/>
            <person name="Kohler A."/>
            <person name="Feng B."/>
            <person name="Cao Y."/>
            <person name="Lipzen A."/>
            <person name="Daum C."/>
            <person name="Hundley H."/>
            <person name="Pangilinan J."/>
            <person name="Johnson J."/>
            <person name="Barry K."/>
            <person name="LaButti K."/>
            <person name="Ng V."/>
            <person name="Ahrendt S."/>
            <person name="Min B."/>
            <person name="Choi I.G."/>
            <person name="Park H."/>
            <person name="Plett J.M."/>
            <person name="Magnuson J."/>
            <person name="Spatafora J.W."/>
            <person name="Nagy L.G."/>
            <person name="Henrissat B."/>
            <person name="Grigoriev I.V."/>
            <person name="Yang Z.L."/>
            <person name="Xu J."/>
            <person name="Martin F.M."/>
        </authorList>
    </citation>
    <scope>NUCLEOTIDE SEQUENCE</scope>
    <source>
        <strain evidence="1">ATCC 28755</strain>
    </source>
</reference>
<accession>A0ACB8A4E8</accession>
<name>A0ACB8A4E8_9AGAM</name>
<organism evidence="1 2">
    <name type="scientific">Hygrophoropsis aurantiaca</name>
    <dbReference type="NCBI Taxonomy" id="72124"/>
    <lineage>
        <taxon>Eukaryota</taxon>
        <taxon>Fungi</taxon>
        <taxon>Dikarya</taxon>
        <taxon>Basidiomycota</taxon>
        <taxon>Agaricomycotina</taxon>
        <taxon>Agaricomycetes</taxon>
        <taxon>Agaricomycetidae</taxon>
        <taxon>Boletales</taxon>
        <taxon>Coniophorineae</taxon>
        <taxon>Hygrophoropsidaceae</taxon>
        <taxon>Hygrophoropsis</taxon>
    </lineage>
</organism>
<proteinExistence type="predicted"/>
<evidence type="ECO:0000313" key="1">
    <source>
        <dbReference type="EMBL" id="KAH7908097.1"/>
    </source>
</evidence>
<sequence>FAILLILQISEPLASQVISPFAPQLIRDIGITHGDEARVGYYVGLMVSIITANIATEALTIFHWSQISDHIGRKPVLIIGLFAVVAS</sequence>
<feature type="non-terminal residue" evidence="1">
    <location>
        <position position="87"/>
    </location>
</feature>
<dbReference type="EMBL" id="MU267847">
    <property type="protein sequence ID" value="KAH7908097.1"/>
    <property type="molecule type" value="Genomic_DNA"/>
</dbReference>
<keyword evidence="2" id="KW-1185">Reference proteome</keyword>
<evidence type="ECO:0000313" key="2">
    <source>
        <dbReference type="Proteomes" id="UP000790377"/>
    </source>
</evidence>
<comment type="caution">
    <text evidence="1">The sequence shown here is derived from an EMBL/GenBank/DDBJ whole genome shotgun (WGS) entry which is preliminary data.</text>
</comment>
<protein>
    <submittedName>
        <fullName evidence="1">Uncharacterized protein</fullName>
    </submittedName>
</protein>